<dbReference type="CDD" id="cd02440">
    <property type="entry name" value="AdoMet_MTases"/>
    <property type="match status" value="1"/>
</dbReference>
<dbReference type="InterPro" id="IPR029063">
    <property type="entry name" value="SAM-dependent_MTases_sf"/>
</dbReference>
<keyword evidence="1" id="KW-0808">Transferase</keyword>
<dbReference type="GO" id="GO:0008168">
    <property type="term" value="F:methyltransferase activity"/>
    <property type="evidence" value="ECO:0007669"/>
    <property type="project" value="UniProtKB-KW"/>
</dbReference>
<dbReference type="Proteomes" id="UP000460416">
    <property type="component" value="Unassembled WGS sequence"/>
</dbReference>
<dbReference type="OrthoDB" id="9816564at2"/>
<accession>A0A7K1LSV2</accession>
<sequence length="208" mass="24388">MPCSLCNCSTLKFVSANDRDYLQCTGCRAILLAPEFFLEAEEEKRRYSLHNNDVTDPRYIQFVNPIVEHVKQDFQPDASGLDFGCGTGPVITNELEKKGFSIKLYDPYFQPNQEVLAEKFDFIVCCEVMEHFQQPLKEFKLLRSLLKKNGKLYCKTALWDDSGNFEAWHYKNDPTHVIFYRKDTLKWIRENLDFTQVDIFKDHIVFST</sequence>
<evidence type="ECO:0000313" key="2">
    <source>
        <dbReference type="Proteomes" id="UP000460416"/>
    </source>
</evidence>
<keyword evidence="2" id="KW-1185">Reference proteome</keyword>
<dbReference type="SUPFAM" id="SSF53335">
    <property type="entry name" value="S-adenosyl-L-methionine-dependent methyltransferases"/>
    <property type="match status" value="1"/>
</dbReference>
<dbReference type="RefSeq" id="WP_156277414.1">
    <property type="nucleotide sequence ID" value="NZ_BAABGI010000004.1"/>
</dbReference>
<evidence type="ECO:0000313" key="1">
    <source>
        <dbReference type="EMBL" id="MUP43570.1"/>
    </source>
</evidence>
<dbReference type="AlphaFoldDB" id="A0A7K1LSV2"/>
<protein>
    <submittedName>
        <fullName evidence="1">Class I SAM-dependent methyltransferase</fullName>
    </submittedName>
</protein>
<dbReference type="GO" id="GO:0032259">
    <property type="term" value="P:methylation"/>
    <property type="evidence" value="ECO:0007669"/>
    <property type="project" value="UniProtKB-KW"/>
</dbReference>
<reference evidence="1 2" key="1">
    <citation type="submission" date="2019-07" db="EMBL/GenBank/DDBJ databases">
        <title>Gramella aestuarii sp. nov., isolated from a tidal flat, and emended description of Gramella echinicola.</title>
        <authorList>
            <person name="Liu L."/>
        </authorList>
    </citation>
    <scope>NUCLEOTIDE SEQUENCE [LARGE SCALE GENOMIC DNA]</scope>
    <source>
        <strain evidence="1 2">BS12</strain>
    </source>
</reference>
<proteinExistence type="predicted"/>
<comment type="caution">
    <text evidence="1">The sequence shown here is derived from an EMBL/GenBank/DDBJ whole genome shotgun (WGS) entry which is preliminary data.</text>
</comment>
<dbReference type="Pfam" id="PF13489">
    <property type="entry name" value="Methyltransf_23"/>
    <property type="match status" value="1"/>
</dbReference>
<keyword evidence="1" id="KW-0489">Methyltransferase</keyword>
<organism evidence="1 2">
    <name type="scientific">Christiangramia aestuarii</name>
    <dbReference type="NCBI Taxonomy" id="1028746"/>
    <lineage>
        <taxon>Bacteria</taxon>
        <taxon>Pseudomonadati</taxon>
        <taxon>Bacteroidota</taxon>
        <taxon>Flavobacteriia</taxon>
        <taxon>Flavobacteriales</taxon>
        <taxon>Flavobacteriaceae</taxon>
        <taxon>Christiangramia</taxon>
    </lineage>
</organism>
<gene>
    <name evidence="1" type="ORF">FLP08_13375</name>
</gene>
<name>A0A7K1LSV2_9FLAO</name>
<dbReference type="Gene3D" id="3.40.50.150">
    <property type="entry name" value="Vaccinia Virus protein VP39"/>
    <property type="match status" value="1"/>
</dbReference>
<dbReference type="EMBL" id="VJVW01000005">
    <property type="protein sequence ID" value="MUP43570.1"/>
    <property type="molecule type" value="Genomic_DNA"/>
</dbReference>